<keyword evidence="5" id="KW-0812">Transmembrane</keyword>
<dbReference type="Proteomes" id="UP000634136">
    <property type="component" value="Unassembled WGS sequence"/>
</dbReference>
<keyword evidence="4" id="KW-0460">Magnesium</keyword>
<dbReference type="GO" id="GO:0032259">
    <property type="term" value="P:methylation"/>
    <property type="evidence" value="ECO:0007669"/>
    <property type="project" value="UniProtKB-KW"/>
</dbReference>
<protein>
    <submittedName>
        <fullName evidence="6">7-methylxanthosine synthase 1-like isoform X2</fullName>
    </submittedName>
</protein>
<dbReference type="Pfam" id="PF03492">
    <property type="entry name" value="Methyltransf_7"/>
    <property type="match status" value="2"/>
</dbReference>
<keyword evidence="7" id="KW-1185">Reference proteome</keyword>
<proteinExistence type="predicted"/>
<dbReference type="PROSITE" id="PS51257">
    <property type="entry name" value="PROKAR_LIPOPROTEIN"/>
    <property type="match status" value="1"/>
</dbReference>
<dbReference type="AlphaFoldDB" id="A0A834SWM6"/>
<accession>A0A834SWM6</accession>
<dbReference type="InterPro" id="IPR029063">
    <property type="entry name" value="SAM-dependent_MTases_sf"/>
</dbReference>
<evidence type="ECO:0000256" key="5">
    <source>
        <dbReference type="SAM" id="Phobius"/>
    </source>
</evidence>
<dbReference type="GO" id="GO:0046872">
    <property type="term" value="F:metal ion binding"/>
    <property type="evidence" value="ECO:0007669"/>
    <property type="project" value="UniProtKB-KW"/>
</dbReference>
<dbReference type="InterPro" id="IPR042086">
    <property type="entry name" value="MeTrfase_capping"/>
</dbReference>
<evidence type="ECO:0000256" key="2">
    <source>
        <dbReference type="ARBA" id="ARBA00022679"/>
    </source>
</evidence>
<keyword evidence="1" id="KW-0489">Methyltransferase</keyword>
<name>A0A834SWM6_9FABA</name>
<keyword evidence="5" id="KW-0472">Membrane</keyword>
<keyword evidence="2" id="KW-0808">Transferase</keyword>
<dbReference type="GO" id="GO:0008168">
    <property type="term" value="F:methyltransferase activity"/>
    <property type="evidence" value="ECO:0007669"/>
    <property type="project" value="UniProtKB-KW"/>
</dbReference>
<dbReference type="SUPFAM" id="SSF53335">
    <property type="entry name" value="S-adenosyl-L-methionine-dependent methyltransferases"/>
    <property type="match status" value="1"/>
</dbReference>
<dbReference type="OrthoDB" id="1523883at2759"/>
<dbReference type="InterPro" id="IPR005299">
    <property type="entry name" value="MeTrfase_7"/>
</dbReference>
<evidence type="ECO:0000256" key="3">
    <source>
        <dbReference type="ARBA" id="ARBA00022723"/>
    </source>
</evidence>
<dbReference type="EMBL" id="JAAIUW010000010">
    <property type="protein sequence ID" value="KAF7810867.1"/>
    <property type="molecule type" value="Genomic_DNA"/>
</dbReference>
<keyword evidence="5" id="KW-1133">Transmembrane helix</keyword>
<dbReference type="Gene3D" id="1.10.1200.270">
    <property type="entry name" value="Methyltransferase, alpha-helical capping domain"/>
    <property type="match status" value="1"/>
</dbReference>
<gene>
    <name evidence="6" type="ORF">G2W53_031843</name>
</gene>
<comment type="caution">
    <text evidence="6">The sequence shown here is derived from an EMBL/GenBank/DDBJ whole genome shotgun (WGS) entry which is preliminary data.</text>
</comment>
<evidence type="ECO:0000256" key="1">
    <source>
        <dbReference type="ARBA" id="ARBA00022603"/>
    </source>
</evidence>
<dbReference type="PANTHER" id="PTHR31009">
    <property type="entry name" value="S-ADENOSYL-L-METHIONINE:CARBOXYL METHYLTRANSFERASE FAMILY PROTEIN"/>
    <property type="match status" value="1"/>
</dbReference>
<organism evidence="6 7">
    <name type="scientific">Senna tora</name>
    <dbReference type="NCBI Taxonomy" id="362788"/>
    <lineage>
        <taxon>Eukaryota</taxon>
        <taxon>Viridiplantae</taxon>
        <taxon>Streptophyta</taxon>
        <taxon>Embryophyta</taxon>
        <taxon>Tracheophyta</taxon>
        <taxon>Spermatophyta</taxon>
        <taxon>Magnoliopsida</taxon>
        <taxon>eudicotyledons</taxon>
        <taxon>Gunneridae</taxon>
        <taxon>Pentapetalae</taxon>
        <taxon>rosids</taxon>
        <taxon>fabids</taxon>
        <taxon>Fabales</taxon>
        <taxon>Fabaceae</taxon>
        <taxon>Caesalpinioideae</taxon>
        <taxon>Cassia clade</taxon>
        <taxon>Senna</taxon>
    </lineage>
</organism>
<feature type="transmembrane region" description="Helical" evidence="5">
    <location>
        <begin position="21"/>
        <end position="41"/>
    </location>
</feature>
<sequence>MTASKYKPCLSSSSSDASRYLMVHSTATALYACFIVSVIAVPSTLSNSSIISRVSSRVSVSVAVDTSDLIDLRSIVFLRRESAPEIGKILKTLFAVESGRLLRKTNSRIQRATSTSIALGKSSKPILEESLKKMYCNNKFPRCLKVADLGCSSGPNTLEFVSEIMSIIADAGRLSNLKVEEERQSIQFFLNDLYGNDFNTVFKSIPHLYKRLEEDERDPPALVHRAYLEQFHQDLTLFLKLRAEELVASGAMLLTFFGRTHDSQLKSGWTLLGMALHDMLSQNLIEEEKLEEFNIPLYNPTEDEVREVIEEEGSFRIERLEVESTIFNDNSGSNGGFDDNMRSEFIAKHMRAASEPLLKSQFGEAVMDE</sequence>
<keyword evidence="3" id="KW-0479">Metal-binding</keyword>
<dbReference type="Gene3D" id="3.40.50.150">
    <property type="entry name" value="Vaccinia Virus protein VP39"/>
    <property type="match status" value="2"/>
</dbReference>
<reference evidence="6" key="1">
    <citation type="submission" date="2020-09" db="EMBL/GenBank/DDBJ databases">
        <title>Genome-Enabled Discovery of Anthraquinone Biosynthesis in Senna tora.</title>
        <authorList>
            <person name="Kang S.-H."/>
            <person name="Pandey R.P."/>
            <person name="Lee C.-M."/>
            <person name="Sim J.-S."/>
            <person name="Jeong J.-T."/>
            <person name="Choi B.-S."/>
            <person name="Jung M."/>
            <person name="Ginzburg D."/>
            <person name="Zhao K."/>
            <person name="Won S.Y."/>
            <person name="Oh T.-J."/>
            <person name="Yu Y."/>
            <person name="Kim N.-H."/>
            <person name="Lee O.R."/>
            <person name="Lee T.-H."/>
            <person name="Bashyal P."/>
            <person name="Kim T.-S."/>
            <person name="Lee W.-H."/>
            <person name="Kawkins C."/>
            <person name="Kim C.-K."/>
            <person name="Kim J.S."/>
            <person name="Ahn B.O."/>
            <person name="Rhee S.Y."/>
            <person name="Sohng J.K."/>
        </authorList>
    </citation>
    <scope>NUCLEOTIDE SEQUENCE</scope>
    <source>
        <tissue evidence="6">Leaf</tissue>
    </source>
</reference>
<evidence type="ECO:0000313" key="7">
    <source>
        <dbReference type="Proteomes" id="UP000634136"/>
    </source>
</evidence>
<evidence type="ECO:0000256" key="4">
    <source>
        <dbReference type="ARBA" id="ARBA00022842"/>
    </source>
</evidence>
<evidence type="ECO:0000313" key="6">
    <source>
        <dbReference type="EMBL" id="KAF7810867.1"/>
    </source>
</evidence>